<sequence>MSTTEQLNTPTVSSKWQERFAFFEQHGGPSSPGFKEAFKALPKGKRILININIIAVFFGLIYFFVLGLWKKNLSLIAIVLVTSIGINFAFYAMGHDVPKWLDNGLNIAFGLMYGFTANYAYYLKKVKGSQSWNPFEGMRWI</sequence>
<dbReference type="RefSeq" id="WP_176569568.1">
    <property type="nucleotide sequence ID" value="NZ_CP056030.1"/>
</dbReference>
<dbReference type="Proteomes" id="UP000509568">
    <property type="component" value="Chromosome"/>
</dbReference>
<feature type="transmembrane region" description="Helical" evidence="1">
    <location>
        <begin position="47"/>
        <end position="66"/>
    </location>
</feature>
<dbReference type="EMBL" id="CP056030">
    <property type="protein sequence ID" value="QKZ02418.1"/>
    <property type="molecule type" value="Genomic_DNA"/>
</dbReference>
<dbReference type="KEGG" id="pez:HWQ56_00870"/>
<feature type="transmembrane region" description="Helical" evidence="1">
    <location>
        <begin position="73"/>
        <end position="93"/>
    </location>
</feature>
<protein>
    <submittedName>
        <fullName evidence="2">DUF2628 domain-containing protein</fullName>
    </submittedName>
</protein>
<keyword evidence="1" id="KW-0812">Transmembrane</keyword>
<accession>A0A7D5D4A4</accession>
<dbReference type="Pfam" id="PF10947">
    <property type="entry name" value="DUF2628"/>
    <property type="match status" value="1"/>
</dbReference>
<dbReference type="InterPro" id="IPR024399">
    <property type="entry name" value="DUF2628"/>
</dbReference>
<evidence type="ECO:0000256" key="1">
    <source>
        <dbReference type="SAM" id="Phobius"/>
    </source>
</evidence>
<evidence type="ECO:0000313" key="2">
    <source>
        <dbReference type="EMBL" id="QKZ02418.1"/>
    </source>
</evidence>
<feature type="transmembrane region" description="Helical" evidence="1">
    <location>
        <begin position="105"/>
        <end position="123"/>
    </location>
</feature>
<dbReference type="AlphaFoldDB" id="A0A7D5D4A4"/>
<keyword evidence="1" id="KW-1133">Transmembrane helix</keyword>
<reference evidence="2 3" key="1">
    <citation type="submission" date="2020-06" db="EMBL/GenBank/DDBJ databases">
        <title>Pseudomonas eucalypticola sp. nov., an endophyte of Eucalyptus dunnii leaves with biocontrol ability of eucalyptus leaf blight.</title>
        <authorList>
            <person name="Liu Y."/>
            <person name="Song Z."/>
            <person name="Zeng H."/>
            <person name="Lu M."/>
            <person name="Wang X."/>
            <person name="Lian X."/>
            <person name="Zhang Q."/>
        </authorList>
    </citation>
    <scope>NUCLEOTIDE SEQUENCE [LARGE SCALE GENOMIC DNA]</scope>
    <source>
        <strain evidence="2 3">NP-1</strain>
    </source>
</reference>
<proteinExistence type="predicted"/>
<organism evidence="2 3">
    <name type="scientific">Pseudomonas eucalypticola</name>
    <dbReference type="NCBI Taxonomy" id="2599595"/>
    <lineage>
        <taxon>Bacteria</taxon>
        <taxon>Pseudomonadati</taxon>
        <taxon>Pseudomonadota</taxon>
        <taxon>Gammaproteobacteria</taxon>
        <taxon>Pseudomonadales</taxon>
        <taxon>Pseudomonadaceae</taxon>
        <taxon>Pseudomonas</taxon>
    </lineage>
</organism>
<keyword evidence="1" id="KW-0472">Membrane</keyword>
<name>A0A7D5D4A4_9PSED</name>
<evidence type="ECO:0000313" key="3">
    <source>
        <dbReference type="Proteomes" id="UP000509568"/>
    </source>
</evidence>
<keyword evidence="3" id="KW-1185">Reference proteome</keyword>
<gene>
    <name evidence="2" type="ORF">HWQ56_00870</name>
</gene>